<gene>
    <name evidence="2" type="ORF">SAMN02745133_02101</name>
</gene>
<dbReference type="InterPro" id="IPR046342">
    <property type="entry name" value="CBS_dom_sf"/>
</dbReference>
<dbReference type="RefSeq" id="WP_073239342.1">
    <property type="nucleotide sequence ID" value="NZ_FQUY01000015.1"/>
</dbReference>
<dbReference type="OrthoDB" id="9800029at2"/>
<dbReference type="Proteomes" id="UP000184148">
    <property type="component" value="Unassembled WGS sequence"/>
</dbReference>
<reference evidence="3" key="1">
    <citation type="submission" date="2016-11" db="EMBL/GenBank/DDBJ databases">
        <authorList>
            <person name="Varghese N."/>
            <person name="Submissions S."/>
        </authorList>
    </citation>
    <scope>NUCLEOTIDE SEQUENCE [LARGE SCALE GENOMIC DNA]</scope>
    <source>
        <strain evidence="3">DSM 12395</strain>
    </source>
</reference>
<dbReference type="InterPro" id="IPR000644">
    <property type="entry name" value="CBS_dom"/>
</dbReference>
<dbReference type="AlphaFoldDB" id="A0A1M4ZW44"/>
<dbReference type="STRING" id="1121429.SAMN02745133_02101"/>
<protein>
    <recommendedName>
        <fullName evidence="1">CBS domain-containing protein</fullName>
    </recommendedName>
</protein>
<evidence type="ECO:0000313" key="3">
    <source>
        <dbReference type="Proteomes" id="UP000184148"/>
    </source>
</evidence>
<organism evidence="2 3">
    <name type="scientific">Desulforamulus putei DSM 12395</name>
    <dbReference type="NCBI Taxonomy" id="1121429"/>
    <lineage>
        <taxon>Bacteria</taxon>
        <taxon>Bacillati</taxon>
        <taxon>Bacillota</taxon>
        <taxon>Clostridia</taxon>
        <taxon>Eubacteriales</taxon>
        <taxon>Peptococcaceae</taxon>
        <taxon>Desulforamulus</taxon>
    </lineage>
</organism>
<name>A0A1M4ZW44_9FIRM</name>
<keyword evidence="3" id="KW-1185">Reference proteome</keyword>
<dbReference type="SUPFAM" id="SSF54631">
    <property type="entry name" value="CBS-domain pair"/>
    <property type="match status" value="1"/>
</dbReference>
<dbReference type="EMBL" id="FQUY01000015">
    <property type="protein sequence ID" value="SHF22231.1"/>
    <property type="molecule type" value="Genomic_DNA"/>
</dbReference>
<proteinExistence type="predicted"/>
<dbReference type="Pfam" id="PF00571">
    <property type="entry name" value="CBS"/>
    <property type="match status" value="1"/>
</dbReference>
<evidence type="ECO:0000313" key="2">
    <source>
        <dbReference type="EMBL" id="SHF22231.1"/>
    </source>
</evidence>
<dbReference type="Gene3D" id="3.10.580.10">
    <property type="entry name" value="CBS-domain"/>
    <property type="match status" value="1"/>
</dbReference>
<feature type="domain" description="CBS" evidence="1">
    <location>
        <begin position="6"/>
        <end position="67"/>
    </location>
</feature>
<accession>A0A1M4ZW44</accession>
<sequence>MGERRVKDIMYPLQTDLTIGVEDSLASAVKALTGGFSESGTAGVLVVGAGHKPVGLFTFQEIFKAISPKTLSPEKHYGGWNISGFVVKPLMWEGLFTRRCKEEMKSPVYQWMRDLKEVSIADDETLMSAAEKFARSGSAVLVVFCRDCPVGLLSADAVMNEICLLMESLDNDSYKLTS</sequence>
<evidence type="ECO:0000259" key="1">
    <source>
        <dbReference type="Pfam" id="PF00571"/>
    </source>
</evidence>